<dbReference type="Pfam" id="PF00153">
    <property type="entry name" value="Mito_carr"/>
    <property type="match status" value="3"/>
</dbReference>
<dbReference type="PaxDb" id="35128-Thaps32064"/>
<dbReference type="PROSITE" id="PS50920">
    <property type="entry name" value="SOLCAR"/>
    <property type="match status" value="3"/>
</dbReference>
<dbReference type="InterPro" id="IPR018108">
    <property type="entry name" value="MCP_transmembrane"/>
</dbReference>
<dbReference type="SUPFAM" id="SSF103506">
    <property type="entry name" value="Mitochondrial carrier"/>
    <property type="match status" value="1"/>
</dbReference>
<evidence type="ECO:0000313" key="11">
    <source>
        <dbReference type="EMBL" id="EED95179.1"/>
    </source>
</evidence>
<dbReference type="InterPro" id="IPR002067">
    <property type="entry name" value="MCP"/>
</dbReference>
<feature type="transmembrane region" description="Helical" evidence="10">
    <location>
        <begin position="184"/>
        <end position="205"/>
    </location>
</feature>
<keyword evidence="12" id="KW-1185">Reference proteome</keyword>
<evidence type="ECO:0000256" key="2">
    <source>
        <dbReference type="ARBA" id="ARBA00006375"/>
    </source>
</evidence>
<dbReference type="Gene3D" id="1.50.40.10">
    <property type="entry name" value="Mitochondrial carrier domain"/>
    <property type="match status" value="2"/>
</dbReference>
<dbReference type="PANTHER" id="PTHR45667">
    <property type="entry name" value="S-ADENOSYLMETHIONINE MITOCHONDRIAL CARRIER PROTEIN"/>
    <property type="match status" value="1"/>
</dbReference>
<dbReference type="GO" id="GO:0005743">
    <property type="term" value="C:mitochondrial inner membrane"/>
    <property type="evidence" value="ECO:0000318"/>
    <property type="project" value="GO_Central"/>
</dbReference>
<keyword evidence="7 8" id="KW-0472">Membrane</keyword>
<feature type="repeat" description="Solcar" evidence="8">
    <location>
        <begin position="238"/>
        <end position="336"/>
    </location>
</feature>
<reference evidence="11 12" key="1">
    <citation type="journal article" date="2004" name="Science">
        <title>The genome of the diatom Thalassiosira pseudonana: ecology, evolution, and metabolism.</title>
        <authorList>
            <person name="Armbrust E.V."/>
            <person name="Berges J.A."/>
            <person name="Bowler C."/>
            <person name="Green B.R."/>
            <person name="Martinez D."/>
            <person name="Putnam N.H."/>
            <person name="Zhou S."/>
            <person name="Allen A.E."/>
            <person name="Apt K.E."/>
            <person name="Bechner M."/>
            <person name="Brzezinski M.A."/>
            <person name="Chaal B.K."/>
            <person name="Chiovitti A."/>
            <person name="Davis A.K."/>
            <person name="Demarest M.S."/>
            <person name="Detter J.C."/>
            <person name="Glavina T."/>
            <person name="Goodstein D."/>
            <person name="Hadi M.Z."/>
            <person name="Hellsten U."/>
            <person name="Hildebrand M."/>
            <person name="Jenkins B.D."/>
            <person name="Jurka J."/>
            <person name="Kapitonov V.V."/>
            <person name="Kroger N."/>
            <person name="Lau W.W."/>
            <person name="Lane T.W."/>
            <person name="Larimer F.W."/>
            <person name="Lippmeier J.C."/>
            <person name="Lucas S."/>
            <person name="Medina M."/>
            <person name="Montsant A."/>
            <person name="Obornik M."/>
            <person name="Parker M.S."/>
            <person name="Palenik B."/>
            <person name="Pazour G.J."/>
            <person name="Richardson P.M."/>
            <person name="Rynearson T.A."/>
            <person name="Saito M.A."/>
            <person name="Schwartz D.C."/>
            <person name="Thamatrakoln K."/>
            <person name="Valentin K."/>
            <person name="Vardi A."/>
            <person name="Wilkerson F.P."/>
            <person name="Rokhsar D.S."/>
        </authorList>
    </citation>
    <scope>NUCLEOTIDE SEQUENCE [LARGE SCALE GENOMIC DNA]</scope>
    <source>
        <strain evidence="11 12">CCMP1335</strain>
    </source>
</reference>
<evidence type="ECO:0000256" key="1">
    <source>
        <dbReference type="ARBA" id="ARBA00004141"/>
    </source>
</evidence>
<evidence type="ECO:0000256" key="4">
    <source>
        <dbReference type="ARBA" id="ARBA00022692"/>
    </source>
</evidence>
<organism evidence="11 12">
    <name type="scientific">Thalassiosira pseudonana</name>
    <name type="common">Marine diatom</name>
    <name type="synonym">Cyclotella nana</name>
    <dbReference type="NCBI Taxonomy" id="35128"/>
    <lineage>
        <taxon>Eukaryota</taxon>
        <taxon>Sar</taxon>
        <taxon>Stramenopiles</taxon>
        <taxon>Ochrophyta</taxon>
        <taxon>Bacillariophyta</taxon>
        <taxon>Coscinodiscophyceae</taxon>
        <taxon>Thalassiosirophycidae</taxon>
        <taxon>Thalassiosirales</taxon>
        <taxon>Thalassiosiraceae</taxon>
        <taxon>Thalassiosira</taxon>
    </lineage>
</organism>
<evidence type="ECO:0000313" key="12">
    <source>
        <dbReference type="Proteomes" id="UP000001449"/>
    </source>
</evidence>
<sequence length="342" mass="36955">MAPDDSDTTTTKKPALYDVLGSATAGIFSRCITHPLDTARLLLQAPASSHGVQSSTSPYRGTLDAILRTYRCEGIRALYGGFGAVIVGGTPGTVVYLSGYAFFRDSISSQVQNWNQKFLVHFASGVLAEAVACIIYVPVDVIKERMQVQQRVPTAATHATQNTQYTGSLDAFQKIVKTEGMTGIYRGYGATLASFGPFSALYFMFYERCKAWSRDRLLSQSRDGIQINTPVDDGDLPLAYLVGCSAGAGALASWLTSPLDMAKLRLQVQRGRAATAAGDSTPSNQSVQYRGMMDCLQSAYREDGVRALFRGAGARVLHFAPATTITMTCYEKCRSFYANALG</sequence>
<keyword evidence="3 9" id="KW-0813">Transport</keyword>
<evidence type="ECO:0000256" key="10">
    <source>
        <dbReference type="SAM" id="Phobius"/>
    </source>
</evidence>
<dbReference type="InterPro" id="IPR023395">
    <property type="entry name" value="MCP_dom_sf"/>
</dbReference>
<gene>
    <name evidence="11" type="ORF">THAPSDRAFT_32064</name>
</gene>
<proteinExistence type="inferred from homology"/>
<dbReference type="EMBL" id="CM000639">
    <property type="protein sequence ID" value="EED95179.1"/>
    <property type="molecule type" value="Genomic_DNA"/>
</dbReference>
<comment type="similarity">
    <text evidence="2 9">Belongs to the mitochondrial carrier (TC 2.A.29) family.</text>
</comment>
<keyword evidence="5" id="KW-0677">Repeat</keyword>
<feature type="repeat" description="Solcar" evidence="8">
    <location>
        <begin position="13"/>
        <end position="106"/>
    </location>
</feature>
<dbReference type="GO" id="GO:0000095">
    <property type="term" value="F:S-adenosyl-L-methionine transmembrane transporter activity"/>
    <property type="evidence" value="ECO:0000318"/>
    <property type="project" value="GO_Central"/>
</dbReference>
<dbReference type="AlphaFoldDB" id="B8BTX7"/>
<evidence type="ECO:0008006" key="13">
    <source>
        <dbReference type="Google" id="ProtNLM"/>
    </source>
</evidence>
<keyword evidence="4 8" id="KW-0812">Transmembrane</keyword>
<name>B8BTX7_THAPS</name>
<feature type="repeat" description="Solcar" evidence="8">
    <location>
        <begin position="116"/>
        <end position="212"/>
    </location>
</feature>
<dbReference type="InParanoid" id="B8BTX7"/>
<evidence type="ECO:0000256" key="3">
    <source>
        <dbReference type="ARBA" id="ARBA00022448"/>
    </source>
</evidence>
<dbReference type="GeneID" id="7446491"/>
<dbReference type="eggNOG" id="KOG0770">
    <property type="taxonomic scope" value="Eukaryota"/>
</dbReference>
<dbReference type="RefSeq" id="XP_002287736.1">
    <property type="nucleotide sequence ID" value="XM_002287700.1"/>
</dbReference>
<feature type="transmembrane region" description="Helical" evidence="10">
    <location>
        <begin position="118"/>
        <end position="139"/>
    </location>
</feature>
<feature type="transmembrane region" description="Helical" evidence="10">
    <location>
        <begin position="238"/>
        <end position="256"/>
    </location>
</feature>
<dbReference type="FunFam" id="1.50.40.10:FF:000347">
    <property type="entry name" value="Mitochondrial carrier protein, putative"/>
    <property type="match status" value="1"/>
</dbReference>
<evidence type="ECO:0000256" key="6">
    <source>
        <dbReference type="ARBA" id="ARBA00022989"/>
    </source>
</evidence>
<evidence type="ECO:0000256" key="5">
    <source>
        <dbReference type="ARBA" id="ARBA00022737"/>
    </source>
</evidence>
<feature type="transmembrane region" description="Helical" evidence="10">
    <location>
        <begin position="77"/>
        <end position="98"/>
    </location>
</feature>
<keyword evidence="6 10" id="KW-1133">Transmembrane helix</keyword>
<dbReference type="Proteomes" id="UP000001449">
    <property type="component" value="Chromosome 2"/>
</dbReference>
<dbReference type="OMA" id="VWVPIDV"/>
<comment type="subcellular location">
    <subcellularLocation>
        <location evidence="1">Membrane</location>
        <topology evidence="1">Multi-pass membrane protein</topology>
    </subcellularLocation>
</comment>
<dbReference type="HOGENOM" id="CLU_015166_3_5_1"/>
<evidence type="ECO:0000256" key="7">
    <source>
        <dbReference type="ARBA" id="ARBA00023136"/>
    </source>
</evidence>
<dbReference type="PRINTS" id="PR00926">
    <property type="entry name" value="MITOCARRIER"/>
</dbReference>
<accession>B8BTX7</accession>
<evidence type="ECO:0000256" key="9">
    <source>
        <dbReference type="RuleBase" id="RU000488"/>
    </source>
</evidence>
<reference evidence="11 12" key="2">
    <citation type="journal article" date="2008" name="Nature">
        <title>The Phaeodactylum genome reveals the evolutionary history of diatom genomes.</title>
        <authorList>
            <person name="Bowler C."/>
            <person name="Allen A.E."/>
            <person name="Badger J.H."/>
            <person name="Grimwood J."/>
            <person name="Jabbari K."/>
            <person name="Kuo A."/>
            <person name="Maheswari U."/>
            <person name="Martens C."/>
            <person name="Maumus F."/>
            <person name="Otillar R.P."/>
            <person name="Rayko E."/>
            <person name="Salamov A."/>
            <person name="Vandepoele K."/>
            <person name="Beszteri B."/>
            <person name="Gruber A."/>
            <person name="Heijde M."/>
            <person name="Katinka M."/>
            <person name="Mock T."/>
            <person name="Valentin K."/>
            <person name="Verret F."/>
            <person name="Berges J.A."/>
            <person name="Brownlee C."/>
            <person name="Cadoret J.P."/>
            <person name="Chiovitti A."/>
            <person name="Choi C.J."/>
            <person name="Coesel S."/>
            <person name="De Martino A."/>
            <person name="Detter J.C."/>
            <person name="Durkin C."/>
            <person name="Falciatore A."/>
            <person name="Fournet J."/>
            <person name="Haruta M."/>
            <person name="Huysman M.J."/>
            <person name="Jenkins B.D."/>
            <person name="Jiroutova K."/>
            <person name="Jorgensen R.E."/>
            <person name="Joubert Y."/>
            <person name="Kaplan A."/>
            <person name="Kroger N."/>
            <person name="Kroth P.G."/>
            <person name="La Roche J."/>
            <person name="Lindquist E."/>
            <person name="Lommer M."/>
            <person name="Martin-Jezequel V."/>
            <person name="Lopez P.J."/>
            <person name="Lucas S."/>
            <person name="Mangogna M."/>
            <person name="McGinnis K."/>
            <person name="Medlin L.K."/>
            <person name="Montsant A."/>
            <person name="Oudot-Le Secq M.P."/>
            <person name="Napoli C."/>
            <person name="Obornik M."/>
            <person name="Parker M.S."/>
            <person name="Petit J.L."/>
            <person name="Porcel B.M."/>
            <person name="Poulsen N."/>
            <person name="Robison M."/>
            <person name="Rychlewski L."/>
            <person name="Rynearson T.A."/>
            <person name="Schmutz J."/>
            <person name="Shapiro H."/>
            <person name="Siaut M."/>
            <person name="Stanley M."/>
            <person name="Sussman M.R."/>
            <person name="Taylor A.R."/>
            <person name="Vardi A."/>
            <person name="von Dassow P."/>
            <person name="Vyverman W."/>
            <person name="Willis A."/>
            <person name="Wyrwicz L.S."/>
            <person name="Rokhsar D.S."/>
            <person name="Weissenbach J."/>
            <person name="Armbrust E.V."/>
            <person name="Green B.R."/>
            <person name="Van de Peer Y."/>
            <person name="Grigoriev I.V."/>
        </authorList>
    </citation>
    <scope>NUCLEOTIDE SEQUENCE [LARGE SCALE GENOMIC DNA]</scope>
    <source>
        <strain evidence="11 12">CCMP1335</strain>
    </source>
</reference>
<protein>
    <recommendedName>
        <fullName evidence="13">Mitochondrial carrier protein</fullName>
    </recommendedName>
</protein>
<evidence type="ECO:0000256" key="8">
    <source>
        <dbReference type="PROSITE-ProRule" id="PRU00282"/>
    </source>
</evidence>
<dbReference type="FunFam" id="1.50.40.10:FF:000349">
    <property type="entry name" value="Mitochondrial carrier protein, putative"/>
    <property type="match status" value="1"/>
</dbReference>
<dbReference type="KEGG" id="tps:THAPSDRAFT_32064"/>